<evidence type="ECO:0000313" key="4">
    <source>
        <dbReference type="EMBL" id="ACL69941.1"/>
    </source>
</evidence>
<keyword evidence="2 3" id="KW-0802">TPR repeat</keyword>
<reference evidence="4 5" key="1">
    <citation type="journal article" date="2009" name="PLoS ONE">
        <title>Genome analysis of the anaerobic thermohalophilic bacterium Halothermothrix orenii.</title>
        <authorList>
            <person name="Mavromatis K."/>
            <person name="Ivanova N."/>
            <person name="Anderson I."/>
            <person name="Lykidis A."/>
            <person name="Hooper S.D."/>
            <person name="Sun H."/>
            <person name="Kunin V."/>
            <person name="Lapidus A."/>
            <person name="Hugenholtz P."/>
            <person name="Patel B."/>
            <person name="Kyrpides N.C."/>
        </authorList>
    </citation>
    <scope>NUCLEOTIDE SEQUENCE [LARGE SCALE GENOMIC DNA]</scope>
    <source>
        <strain evidence="5">H 168 / OCM 544 / DSM 9562</strain>
    </source>
</reference>
<dbReference type="STRING" id="373903.Hore_11910"/>
<evidence type="ECO:0000256" key="3">
    <source>
        <dbReference type="PROSITE-ProRule" id="PRU00339"/>
    </source>
</evidence>
<feature type="repeat" description="TPR" evidence="3">
    <location>
        <begin position="174"/>
        <end position="207"/>
    </location>
</feature>
<dbReference type="HOGENOM" id="CLU_682905_0_0_9"/>
<dbReference type="InterPro" id="IPR011990">
    <property type="entry name" value="TPR-like_helical_dom_sf"/>
</dbReference>
<dbReference type="PROSITE" id="PS50293">
    <property type="entry name" value="TPR_REGION"/>
    <property type="match status" value="2"/>
</dbReference>
<dbReference type="Pfam" id="PF07719">
    <property type="entry name" value="TPR_2"/>
    <property type="match status" value="1"/>
</dbReference>
<dbReference type="PANTHER" id="PTHR12558">
    <property type="entry name" value="CELL DIVISION CYCLE 16,23,27"/>
    <property type="match status" value="1"/>
</dbReference>
<feature type="repeat" description="TPR" evidence="3">
    <location>
        <begin position="211"/>
        <end position="244"/>
    </location>
</feature>
<feature type="repeat" description="TPR" evidence="3">
    <location>
        <begin position="245"/>
        <end position="278"/>
    </location>
</feature>
<feature type="repeat" description="TPR" evidence="3">
    <location>
        <begin position="347"/>
        <end position="380"/>
    </location>
</feature>
<evidence type="ECO:0000313" key="5">
    <source>
        <dbReference type="Proteomes" id="UP000000719"/>
    </source>
</evidence>
<protein>
    <submittedName>
        <fullName evidence="4">TPR repeat-containing protein</fullName>
    </submittedName>
</protein>
<accession>B8CXC2</accession>
<feature type="repeat" description="TPR" evidence="3">
    <location>
        <begin position="279"/>
        <end position="312"/>
    </location>
</feature>
<dbReference type="Proteomes" id="UP000000719">
    <property type="component" value="Chromosome"/>
</dbReference>
<dbReference type="RefSeq" id="WP_012636126.1">
    <property type="nucleotide sequence ID" value="NC_011899.1"/>
</dbReference>
<dbReference type="PROSITE" id="PS50005">
    <property type="entry name" value="TPR"/>
    <property type="match status" value="6"/>
</dbReference>
<dbReference type="EMBL" id="CP001098">
    <property type="protein sequence ID" value="ACL69941.1"/>
    <property type="molecule type" value="Genomic_DNA"/>
</dbReference>
<keyword evidence="1" id="KW-0677">Repeat</keyword>
<keyword evidence="5" id="KW-1185">Reference proteome</keyword>
<dbReference type="InterPro" id="IPR019734">
    <property type="entry name" value="TPR_rpt"/>
</dbReference>
<dbReference type="eggNOG" id="COG0457">
    <property type="taxonomic scope" value="Bacteria"/>
</dbReference>
<dbReference type="SUPFAM" id="SSF48452">
    <property type="entry name" value="TPR-like"/>
    <property type="match status" value="1"/>
</dbReference>
<dbReference type="AlphaFoldDB" id="B8CXC2"/>
<dbReference type="SMART" id="SM00028">
    <property type="entry name" value="TPR"/>
    <property type="match status" value="8"/>
</dbReference>
<organism evidence="4 5">
    <name type="scientific">Halothermothrix orenii (strain H 168 / OCM 544 / DSM 9562)</name>
    <dbReference type="NCBI Taxonomy" id="373903"/>
    <lineage>
        <taxon>Bacteria</taxon>
        <taxon>Bacillati</taxon>
        <taxon>Bacillota</taxon>
        <taxon>Clostridia</taxon>
        <taxon>Halanaerobiales</taxon>
        <taxon>Halothermotrichaceae</taxon>
        <taxon>Halothermothrix</taxon>
    </lineage>
</organism>
<name>B8CXC2_HALOH</name>
<dbReference type="SUPFAM" id="SSF81901">
    <property type="entry name" value="HCP-like"/>
    <property type="match status" value="1"/>
</dbReference>
<dbReference type="Gene3D" id="1.25.40.10">
    <property type="entry name" value="Tetratricopeptide repeat domain"/>
    <property type="match status" value="2"/>
</dbReference>
<dbReference type="PANTHER" id="PTHR12558:SF13">
    <property type="entry name" value="CELL DIVISION CYCLE PROTEIN 27 HOMOLOG"/>
    <property type="match status" value="1"/>
</dbReference>
<dbReference type="Pfam" id="PF13431">
    <property type="entry name" value="TPR_17"/>
    <property type="match status" value="1"/>
</dbReference>
<proteinExistence type="predicted"/>
<evidence type="ECO:0000256" key="2">
    <source>
        <dbReference type="ARBA" id="ARBA00022803"/>
    </source>
</evidence>
<dbReference type="Pfam" id="PF25058">
    <property type="entry name" value="ARM_TT21"/>
    <property type="match status" value="1"/>
</dbReference>
<feature type="repeat" description="TPR" evidence="3">
    <location>
        <begin position="313"/>
        <end position="346"/>
    </location>
</feature>
<sequence>MKRKYYLLILSIFIFIMAFSTTGLAIEINDNSSFIKGITSYYNQNFDEAIVNLNKAIKNNNNEQIIVDSLYYQTLCYIGKNDIVKAKENILKLKKMGYEFGIIHWKLGEVYLNKHKQFDSPFYNEAKKELEKAYLLGINTTLFHRSLALVYKNLDELDKAEEEYEMIIAQNGQAEDYINLASIYKKLGKVNLAINTYEKALDMTESTQNRISIYSNLAELYMNDKDYEKAIKVLEESKKINPDFVAISTKLGEAYYLSGNYELAREEFEKVVSINDKSYKAYYYLGKIHEINHNEDKAIYYYKQALKYNPEYASAYIALGDIYIRQDKPYLAISHYSTAIEKNPNYPDSHFHLAVTYYILEMEDAAIAELKKTLHLNPNHRGAQKLLEKLTEGE</sequence>
<gene>
    <name evidence="4" type="ordered locus">Hore_11910</name>
</gene>
<evidence type="ECO:0000256" key="1">
    <source>
        <dbReference type="ARBA" id="ARBA00022737"/>
    </source>
</evidence>
<dbReference type="InterPro" id="IPR013105">
    <property type="entry name" value="TPR_2"/>
</dbReference>
<dbReference type="KEGG" id="hor:Hore_11910"/>